<proteinExistence type="inferred from homology"/>
<gene>
    <name evidence="7" type="ORF">FB463_000523</name>
    <name evidence="6" type="ORF">FFA01_22260</name>
</gene>
<dbReference type="EMBL" id="BJUV01000022">
    <property type="protein sequence ID" value="GEK83917.1"/>
    <property type="molecule type" value="Genomic_DNA"/>
</dbReference>
<keyword evidence="8" id="KW-1185">Reference proteome</keyword>
<name>A0A7W3JGC9_9MICO</name>
<dbReference type="OrthoDB" id="9771846at2"/>
<keyword evidence="3" id="KW-0328">Glycosyltransferase</keyword>
<dbReference type="Proteomes" id="UP000522688">
    <property type="component" value="Unassembled WGS sequence"/>
</dbReference>
<dbReference type="PANTHER" id="PTHR43179">
    <property type="entry name" value="RHAMNOSYLTRANSFERASE WBBL"/>
    <property type="match status" value="1"/>
</dbReference>
<evidence type="ECO:0000256" key="3">
    <source>
        <dbReference type="ARBA" id="ARBA00022676"/>
    </source>
</evidence>
<reference evidence="6 8" key="1">
    <citation type="submission" date="2019-07" db="EMBL/GenBank/DDBJ databases">
        <title>Whole genome shotgun sequence of Frigoribacterium faeni NBRC 103066.</title>
        <authorList>
            <person name="Hosoyama A."/>
            <person name="Uohara A."/>
            <person name="Ohji S."/>
            <person name="Ichikawa N."/>
        </authorList>
    </citation>
    <scope>NUCLEOTIDE SEQUENCE [LARGE SCALE GENOMIC DNA]</scope>
    <source>
        <strain evidence="6 8">NBRC 103066</strain>
    </source>
</reference>
<evidence type="ECO:0000256" key="2">
    <source>
        <dbReference type="ARBA" id="ARBA00006739"/>
    </source>
</evidence>
<evidence type="ECO:0000313" key="7">
    <source>
        <dbReference type="EMBL" id="MBA8812299.1"/>
    </source>
</evidence>
<evidence type="ECO:0000256" key="4">
    <source>
        <dbReference type="ARBA" id="ARBA00022679"/>
    </source>
</evidence>
<dbReference type="AlphaFoldDB" id="A0A7W3JGC9"/>
<evidence type="ECO:0000256" key="1">
    <source>
        <dbReference type="ARBA" id="ARBA00004776"/>
    </source>
</evidence>
<dbReference type="Gene3D" id="3.90.550.10">
    <property type="entry name" value="Spore Coat Polysaccharide Biosynthesis Protein SpsA, Chain A"/>
    <property type="match status" value="1"/>
</dbReference>
<comment type="similarity">
    <text evidence="2">Belongs to the glycosyltransferase 2 family.</text>
</comment>
<dbReference type="GO" id="GO:0016757">
    <property type="term" value="F:glycosyltransferase activity"/>
    <property type="evidence" value="ECO:0007669"/>
    <property type="project" value="UniProtKB-KW"/>
</dbReference>
<dbReference type="Pfam" id="PF00535">
    <property type="entry name" value="Glycos_transf_2"/>
    <property type="match status" value="1"/>
</dbReference>
<dbReference type="Proteomes" id="UP000321154">
    <property type="component" value="Unassembled WGS sequence"/>
</dbReference>
<dbReference type="CDD" id="cd04186">
    <property type="entry name" value="GT_2_like_c"/>
    <property type="match status" value="1"/>
</dbReference>
<protein>
    <recommendedName>
        <fullName evidence="5">Glycosyltransferase 2-like domain-containing protein</fullName>
    </recommendedName>
</protein>
<dbReference type="InterPro" id="IPR029044">
    <property type="entry name" value="Nucleotide-diphossugar_trans"/>
</dbReference>
<evidence type="ECO:0000313" key="6">
    <source>
        <dbReference type="EMBL" id="GEK83917.1"/>
    </source>
</evidence>
<dbReference type="EMBL" id="JACGWW010000001">
    <property type="protein sequence ID" value="MBA8812299.1"/>
    <property type="molecule type" value="Genomic_DNA"/>
</dbReference>
<feature type="domain" description="Glycosyltransferase 2-like" evidence="5">
    <location>
        <begin position="6"/>
        <end position="180"/>
    </location>
</feature>
<evidence type="ECO:0000259" key="5">
    <source>
        <dbReference type="Pfam" id="PF00535"/>
    </source>
</evidence>
<sequence>MTTVDVVVVNWNGADVLGDCLRSVVEHESDHSVRVVLVDNDSHDDSLAVAATTAPDAVVVRTGSNLGFAGGVQAGIEASDAEVVVLLNNDATLVAGFVDHAVGRLLDSEATGAVTGRLLLSELRADGVRLINSTGVEITASGNGRDRDWLRPDGDGERPSPDVFGLCGGAVALRRRALDDVGGFDPSLFLYYEDTDLSWRLRLAGWAIRYEHDAVVLHRHAHSTVDGSPLFVRQNARNRLVVATRYAPLPVVARAWSATVVRAVRLRIAAARGRGAGETAAAVSDGLLSAVRSLPHDLSSRRAWNARAVVGAAERRALISR</sequence>
<dbReference type="InterPro" id="IPR001173">
    <property type="entry name" value="Glyco_trans_2-like"/>
</dbReference>
<evidence type="ECO:0000313" key="9">
    <source>
        <dbReference type="Proteomes" id="UP000522688"/>
    </source>
</evidence>
<evidence type="ECO:0000313" key="8">
    <source>
        <dbReference type="Proteomes" id="UP000321154"/>
    </source>
</evidence>
<reference evidence="7 9" key="2">
    <citation type="submission" date="2020-07" db="EMBL/GenBank/DDBJ databases">
        <title>Sequencing the genomes of 1000 actinobacteria strains.</title>
        <authorList>
            <person name="Klenk H.-P."/>
        </authorList>
    </citation>
    <scope>NUCLEOTIDE SEQUENCE [LARGE SCALE GENOMIC DNA]</scope>
    <source>
        <strain evidence="7 9">DSM 10309</strain>
    </source>
</reference>
<organism evidence="7 9">
    <name type="scientific">Frigoribacterium faeni</name>
    <dbReference type="NCBI Taxonomy" id="145483"/>
    <lineage>
        <taxon>Bacteria</taxon>
        <taxon>Bacillati</taxon>
        <taxon>Actinomycetota</taxon>
        <taxon>Actinomycetes</taxon>
        <taxon>Micrococcales</taxon>
        <taxon>Microbacteriaceae</taxon>
        <taxon>Frigoribacterium</taxon>
    </lineage>
</organism>
<accession>A0A7W3JGC9</accession>
<dbReference type="PANTHER" id="PTHR43179:SF12">
    <property type="entry name" value="GALACTOFURANOSYLTRANSFERASE GLFT2"/>
    <property type="match status" value="1"/>
</dbReference>
<dbReference type="SUPFAM" id="SSF53448">
    <property type="entry name" value="Nucleotide-diphospho-sugar transferases"/>
    <property type="match status" value="1"/>
</dbReference>
<dbReference type="RefSeq" id="WP_146856106.1">
    <property type="nucleotide sequence ID" value="NZ_BAAAHR010000002.1"/>
</dbReference>
<comment type="pathway">
    <text evidence="1">Cell wall biogenesis; cell wall polysaccharide biosynthesis.</text>
</comment>
<keyword evidence="4" id="KW-0808">Transferase</keyword>
<comment type="caution">
    <text evidence="7">The sequence shown here is derived from an EMBL/GenBank/DDBJ whole genome shotgun (WGS) entry which is preliminary data.</text>
</comment>